<dbReference type="InterPro" id="IPR055342">
    <property type="entry name" value="MreC_beta-barrel_core"/>
</dbReference>
<dbReference type="OrthoDB" id="9792313at2"/>
<comment type="caution">
    <text evidence="7">The sequence shown here is derived from an EMBL/GenBank/DDBJ whole genome shotgun (WGS) entry which is preliminary data.</text>
</comment>
<comment type="similarity">
    <text evidence="1 5">Belongs to the MreC family.</text>
</comment>
<reference evidence="7 8" key="1">
    <citation type="submission" date="2019-02" db="EMBL/GenBank/DDBJ databases">
        <title>First genome of the species Streptococcus parasuis.</title>
        <authorList>
            <person name="Stevens M.J.A."/>
            <person name="Stephan R."/>
        </authorList>
    </citation>
    <scope>NUCLEOTIDE SEQUENCE [LARGE SCALE GENOMIC DNA]</scope>
    <source>
        <strain evidence="7 8">4253</strain>
    </source>
</reference>
<evidence type="ECO:0000256" key="4">
    <source>
        <dbReference type="ARBA" id="ARBA00032089"/>
    </source>
</evidence>
<evidence type="ECO:0000256" key="2">
    <source>
        <dbReference type="ARBA" id="ARBA00013855"/>
    </source>
</evidence>
<dbReference type="RefSeq" id="WP_130555652.1">
    <property type="nucleotide sequence ID" value="NZ_SHGT01000090.1"/>
</dbReference>
<feature type="domain" description="Rod shape-determining protein MreC beta-barrel core" evidence="6">
    <location>
        <begin position="121"/>
        <end position="272"/>
    </location>
</feature>
<gene>
    <name evidence="7" type="primary">mreC</name>
    <name evidence="7" type="ORF">EXW74_09420</name>
</gene>
<dbReference type="Gene3D" id="2.40.10.340">
    <property type="entry name" value="Rod shape-determining protein MreC, domain 1"/>
    <property type="match status" value="1"/>
</dbReference>
<dbReference type="AlphaFoldDB" id="A0A4V2HC17"/>
<dbReference type="PANTHER" id="PTHR34138">
    <property type="entry name" value="CELL SHAPE-DETERMINING PROTEIN MREC"/>
    <property type="match status" value="1"/>
</dbReference>
<dbReference type="Proteomes" id="UP000291525">
    <property type="component" value="Unassembled WGS sequence"/>
</dbReference>
<sequence length="274" mass="29996">MNKLSKLIIAFFVFLILSFSLLFVTTSGSHDIPFLSSIVSGVMTPIEKIFSPTVSFITAQRTKIEDLFSTFNENQELKQSIASLENISEDNKTLRLENESLRKDLGIVASFPEKSFLSSLVLVRNPVSWTEQLIIDAGTEQGVVENMLVVANGGLAGIVTNVESSSANVKLLTNSDEFTKIPVKILTQSGDIYGILYGYDSDSNSFVVNQLNSMDEIKIDSNVVTSDLAGTTPANIQVGKVKSISSTSNNLNREVFIEPTTDFSEIYSVLLVEE</sequence>
<dbReference type="Pfam" id="PF04085">
    <property type="entry name" value="MreC"/>
    <property type="match status" value="1"/>
</dbReference>
<dbReference type="InterPro" id="IPR007221">
    <property type="entry name" value="MreC"/>
</dbReference>
<dbReference type="GO" id="GO:0008360">
    <property type="term" value="P:regulation of cell shape"/>
    <property type="evidence" value="ECO:0007669"/>
    <property type="project" value="UniProtKB-KW"/>
</dbReference>
<evidence type="ECO:0000313" key="8">
    <source>
        <dbReference type="Proteomes" id="UP000291525"/>
    </source>
</evidence>
<dbReference type="GO" id="GO:0005886">
    <property type="term" value="C:plasma membrane"/>
    <property type="evidence" value="ECO:0007669"/>
    <property type="project" value="TreeGrafter"/>
</dbReference>
<dbReference type="Gene3D" id="2.40.10.350">
    <property type="entry name" value="Rod shape-determining protein MreC, domain 2"/>
    <property type="match status" value="1"/>
</dbReference>
<evidence type="ECO:0000256" key="3">
    <source>
        <dbReference type="ARBA" id="ARBA00022960"/>
    </source>
</evidence>
<evidence type="ECO:0000256" key="5">
    <source>
        <dbReference type="PIRNR" id="PIRNR038471"/>
    </source>
</evidence>
<name>A0A4V2HC17_9STRE</name>
<dbReference type="InterPro" id="IPR042175">
    <property type="entry name" value="Cell/Rod_MreC_2"/>
</dbReference>
<dbReference type="NCBIfam" id="TIGR00219">
    <property type="entry name" value="mreC"/>
    <property type="match status" value="1"/>
</dbReference>
<accession>A0A4V2HC17</accession>
<protein>
    <recommendedName>
        <fullName evidence="2 5">Cell shape-determining protein MreC</fullName>
    </recommendedName>
    <alternativeName>
        <fullName evidence="4 5">Cell shape protein MreC</fullName>
    </alternativeName>
</protein>
<evidence type="ECO:0000256" key="1">
    <source>
        <dbReference type="ARBA" id="ARBA00009369"/>
    </source>
</evidence>
<dbReference type="EMBL" id="SHGT01000090">
    <property type="protein sequence ID" value="TAA07359.1"/>
    <property type="molecule type" value="Genomic_DNA"/>
</dbReference>
<comment type="function">
    <text evidence="5">Involved in formation and maintenance of cell shape.</text>
</comment>
<evidence type="ECO:0000259" key="6">
    <source>
        <dbReference type="Pfam" id="PF04085"/>
    </source>
</evidence>
<dbReference type="InterPro" id="IPR042177">
    <property type="entry name" value="Cell/Rod_1"/>
</dbReference>
<proteinExistence type="inferred from homology"/>
<keyword evidence="3 5" id="KW-0133">Cell shape</keyword>
<dbReference type="PIRSF" id="PIRSF038471">
    <property type="entry name" value="MreC"/>
    <property type="match status" value="1"/>
</dbReference>
<organism evidence="7 8">
    <name type="scientific">Streptococcus parasuis</name>
    <dbReference type="NCBI Taxonomy" id="1501662"/>
    <lineage>
        <taxon>Bacteria</taxon>
        <taxon>Bacillati</taxon>
        <taxon>Bacillota</taxon>
        <taxon>Bacilli</taxon>
        <taxon>Lactobacillales</taxon>
        <taxon>Streptococcaceae</taxon>
        <taxon>Streptococcus</taxon>
    </lineage>
</organism>
<evidence type="ECO:0000313" key="7">
    <source>
        <dbReference type="EMBL" id="TAA07359.1"/>
    </source>
</evidence>
<dbReference type="PANTHER" id="PTHR34138:SF1">
    <property type="entry name" value="CELL SHAPE-DETERMINING PROTEIN MREC"/>
    <property type="match status" value="1"/>
</dbReference>